<name>A0ABR7R7W3_9PROT</name>
<organism evidence="1 2">
    <name type="scientific">Pseudoroseomonas ludipueritiae</name>
    <dbReference type="NCBI Taxonomy" id="198093"/>
    <lineage>
        <taxon>Bacteria</taxon>
        <taxon>Pseudomonadati</taxon>
        <taxon>Pseudomonadota</taxon>
        <taxon>Alphaproteobacteria</taxon>
        <taxon>Acetobacterales</taxon>
        <taxon>Acetobacteraceae</taxon>
        <taxon>Pseudoroseomonas</taxon>
    </lineage>
</organism>
<proteinExistence type="predicted"/>
<reference evidence="1 2" key="1">
    <citation type="journal article" date="2009" name="Int. J. Syst. Evol. Microbiol.">
        <title>Transfer of Teichococcus ludipueritiae and Muricoccus roseus to the genus Roseomonas, as Roseomonas ludipueritiae comb. nov. and Roseomonas rosea comb. nov., respectively, and emended description of the genus Roseomonas.</title>
        <authorList>
            <person name="Sanchez-Porro C."/>
            <person name="Gallego V."/>
            <person name="Busse H.J."/>
            <person name="Kampfer P."/>
            <person name="Ventosa A."/>
        </authorList>
    </citation>
    <scope>NUCLEOTIDE SEQUENCE [LARGE SCALE GENOMIC DNA]</scope>
    <source>
        <strain evidence="1 2">DSM 14915</strain>
    </source>
</reference>
<sequence>RSRGAVTGAAALPLSVTTVPGRRYALKALVRRSAGSLTLTANGTPLGAAVAASGRVVLPFVATDTSTALAAVPGPGWSGAVEAVQVVEWLGRFADLAQFALDNATSLEAGDFLAADLTALNDLAPQALSLWFDGSSEITARQAVDQLAIGIGAWWGFDPLGRIRMGRFDAPAAVPDFTFTERDLLRLEPRQVDRRLKTLTVGYGRRWRVLSESEIAGLITGDARAAKRTDWRTVEHADPVVAQASLLAREERVDLPLDSEPEARAEAQRRVALHGPRRAAFDAVVPFTAGLRVGLTVRLQDRRYGLSNGRNFVVMELSSDTAGEEHTLSLWG</sequence>
<dbReference type="Proteomes" id="UP000603940">
    <property type="component" value="Unassembled WGS sequence"/>
</dbReference>
<evidence type="ECO:0000313" key="1">
    <source>
        <dbReference type="EMBL" id="MBC9177847.1"/>
    </source>
</evidence>
<protein>
    <recommendedName>
        <fullName evidence="3">Phage tail protein</fullName>
    </recommendedName>
</protein>
<accession>A0ABR7R7W3</accession>
<evidence type="ECO:0000313" key="2">
    <source>
        <dbReference type="Proteomes" id="UP000603940"/>
    </source>
</evidence>
<comment type="caution">
    <text evidence="1">The sequence shown here is derived from an EMBL/GenBank/DDBJ whole genome shotgun (WGS) entry which is preliminary data.</text>
</comment>
<feature type="non-terminal residue" evidence="1">
    <location>
        <position position="1"/>
    </location>
</feature>
<dbReference type="EMBL" id="JACTUZ010000051">
    <property type="protein sequence ID" value="MBC9177847.1"/>
    <property type="molecule type" value="Genomic_DNA"/>
</dbReference>
<dbReference type="RefSeq" id="WP_187778965.1">
    <property type="nucleotide sequence ID" value="NZ_JACTUZ010000051.1"/>
</dbReference>
<gene>
    <name evidence="1" type="ORF">IBL25_12935</name>
</gene>
<keyword evidence="2" id="KW-1185">Reference proteome</keyword>
<evidence type="ECO:0008006" key="3">
    <source>
        <dbReference type="Google" id="ProtNLM"/>
    </source>
</evidence>